<dbReference type="EMBL" id="FMJD01000001">
    <property type="protein sequence ID" value="SCM70678.1"/>
    <property type="molecule type" value="Genomic_DNA"/>
</dbReference>
<gene>
    <name evidence="2" type="ORF">KL86PLE_10247</name>
</gene>
<evidence type="ECO:0008006" key="3">
    <source>
        <dbReference type="Google" id="ProtNLM"/>
    </source>
</evidence>
<feature type="chain" id="PRO_5012171338" description="DUF2946 domain-containing protein" evidence="1">
    <location>
        <begin position="25"/>
        <end position="114"/>
    </location>
</feature>
<evidence type="ECO:0000313" key="2">
    <source>
        <dbReference type="EMBL" id="SCM70678.1"/>
    </source>
</evidence>
<feature type="signal peptide" evidence="1">
    <location>
        <begin position="1"/>
        <end position="24"/>
    </location>
</feature>
<organism evidence="2">
    <name type="scientific">uncultured Pleomorphomonas sp</name>
    <dbReference type="NCBI Taxonomy" id="442121"/>
    <lineage>
        <taxon>Bacteria</taxon>
        <taxon>Pseudomonadati</taxon>
        <taxon>Pseudomonadota</taxon>
        <taxon>Alphaproteobacteria</taxon>
        <taxon>Hyphomicrobiales</taxon>
        <taxon>Pleomorphomonadaceae</taxon>
        <taxon>Pleomorphomonas</taxon>
        <taxon>environmental samples</taxon>
    </lineage>
</organism>
<reference evidence="2" key="1">
    <citation type="submission" date="2016-08" db="EMBL/GenBank/DDBJ databases">
        <authorList>
            <person name="Seilhamer J.J."/>
        </authorList>
    </citation>
    <scope>NUCLEOTIDE SEQUENCE</scope>
    <source>
        <strain evidence="2">86</strain>
    </source>
</reference>
<sequence>MMALVAAMALALQLMLPMSPPAAAQTTALADCHADAAAAHHGGKHDAPSGRAGCDWCMLCGKLGTAVGPLDRVADLPQRVAAPVAVVAAAADLGHVIGRPRTGSVGARAPPGIA</sequence>
<protein>
    <recommendedName>
        <fullName evidence="3">DUF2946 domain-containing protein</fullName>
    </recommendedName>
</protein>
<evidence type="ECO:0000256" key="1">
    <source>
        <dbReference type="SAM" id="SignalP"/>
    </source>
</evidence>
<keyword evidence="1" id="KW-0732">Signal</keyword>
<name>A0A212KZG1_9HYPH</name>
<dbReference type="AlphaFoldDB" id="A0A212KZG1"/>
<proteinExistence type="predicted"/>
<accession>A0A212KZG1</accession>